<feature type="compositionally biased region" description="Polar residues" evidence="1">
    <location>
        <begin position="23"/>
        <end position="36"/>
    </location>
</feature>
<feature type="compositionally biased region" description="Low complexity" evidence="1">
    <location>
        <begin position="1"/>
        <end position="14"/>
    </location>
</feature>
<reference evidence="2 3" key="1">
    <citation type="submission" date="2024-05" db="EMBL/GenBank/DDBJ databases">
        <title>A draft genome resource for the thread blight pathogen Marasmius tenuissimus strain MS-2.</title>
        <authorList>
            <person name="Yulfo-Soto G.E."/>
            <person name="Baruah I.K."/>
            <person name="Amoako-Attah I."/>
            <person name="Bukari Y."/>
            <person name="Meinhardt L.W."/>
            <person name="Bailey B.A."/>
            <person name="Cohen S.P."/>
        </authorList>
    </citation>
    <scope>NUCLEOTIDE SEQUENCE [LARGE SCALE GENOMIC DNA]</scope>
    <source>
        <strain evidence="2 3">MS-2</strain>
    </source>
</reference>
<evidence type="ECO:0000256" key="1">
    <source>
        <dbReference type="SAM" id="MobiDB-lite"/>
    </source>
</evidence>
<evidence type="ECO:0000313" key="3">
    <source>
        <dbReference type="Proteomes" id="UP001437256"/>
    </source>
</evidence>
<accession>A0ABR2ZWA4</accession>
<proteinExistence type="predicted"/>
<comment type="caution">
    <text evidence="2">The sequence shown here is derived from an EMBL/GenBank/DDBJ whole genome shotgun (WGS) entry which is preliminary data.</text>
</comment>
<dbReference type="EMBL" id="JBBXMP010000060">
    <property type="protein sequence ID" value="KAL0064572.1"/>
    <property type="molecule type" value="Genomic_DNA"/>
</dbReference>
<protein>
    <submittedName>
        <fullName evidence="2">Uncharacterized protein</fullName>
    </submittedName>
</protein>
<keyword evidence="3" id="KW-1185">Reference proteome</keyword>
<organism evidence="2 3">
    <name type="scientific">Marasmius tenuissimus</name>
    <dbReference type="NCBI Taxonomy" id="585030"/>
    <lineage>
        <taxon>Eukaryota</taxon>
        <taxon>Fungi</taxon>
        <taxon>Dikarya</taxon>
        <taxon>Basidiomycota</taxon>
        <taxon>Agaricomycotina</taxon>
        <taxon>Agaricomycetes</taxon>
        <taxon>Agaricomycetidae</taxon>
        <taxon>Agaricales</taxon>
        <taxon>Marasmiineae</taxon>
        <taxon>Marasmiaceae</taxon>
        <taxon>Marasmius</taxon>
    </lineage>
</organism>
<name>A0ABR2ZWA4_9AGAR</name>
<gene>
    <name evidence="2" type="ORF">AAF712_008517</name>
</gene>
<sequence>MASSSNNSINIIEISDSEDGFETTKQATPNDHTGTLNHDRLQGENIVLKSRLYETERSCNSYEEQLREARSRIKSAEAAQFSSGRRLRAKRQKESNTKSMGAKLLEELSCQICTNFMSGQPHNPVV</sequence>
<evidence type="ECO:0000313" key="2">
    <source>
        <dbReference type="EMBL" id="KAL0064572.1"/>
    </source>
</evidence>
<feature type="region of interest" description="Disordered" evidence="1">
    <location>
        <begin position="76"/>
        <end position="100"/>
    </location>
</feature>
<dbReference type="Proteomes" id="UP001437256">
    <property type="component" value="Unassembled WGS sequence"/>
</dbReference>
<feature type="region of interest" description="Disordered" evidence="1">
    <location>
        <begin position="1"/>
        <end position="38"/>
    </location>
</feature>